<dbReference type="SUPFAM" id="SSF52317">
    <property type="entry name" value="Class I glutamine amidotransferase-like"/>
    <property type="match status" value="1"/>
</dbReference>
<dbReference type="EMBL" id="JBJHQH010000008">
    <property type="protein sequence ID" value="MFK9092395.1"/>
    <property type="molecule type" value="Genomic_DNA"/>
</dbReference>
<reference evidence="3 4" key="1">
    <citation type="submission" date="2024-11" db="EMBL/GenBank/DDBJ databases">
        <authorList>
            <person name="Lucas J.A."/>
        </authorList>
    </citation>
    <scope>NUCLEOTIDE SEQUENCE [LARGE SCALE GENOMIC DNA]</scope>
    <source>
        <strain evidence="3 4">Z 5.4</strain>
    </source>
</reference>
<proteinExistence type="predicted"/>
<keyword evidence="1" id="KW-0472">Membrane</keyword>
<gene>
    <name evidence="3" type="ORF">ACJEBI_12970</name>
</gene>
<evidence type="ECO:0000313" key="3">
    <source>
        <dbReference type="EMBL" id="MFK9092395.1"/>
    </source>
</evidence>
<keyword evidence="1" id="KW-1133">Transmembrane helix</keyword>
<dbReference type="InterPro" id="IPR029062">
    <property type="entry name" value="Class_I_gatase-like"/>
</dbReference>
<keyword evidence="4" id="KW-1185">Reference proteome</keyword>
<evidence type="ECO:0000256" key="1">
    <source>
        <dbReference type="SAM" id="Phobius"/>
    </source>
</evidence>
<organism evidence="3 4">
    <name type="scientific">Bacillus salipaludis</name>
    <dbReference type="NCBI Taxonomy" id="2547811"/>
    <lineage>
        <taxon>Bacteria</taxon>
        <taxon>Bacillati</taxon>
        <taxon>Bacillota</taxon>
        <taxon>Bacilli</taxon>
        <taxon>Bacillales</taxon>
        <taxon>Bacillaceae</taxon>
        <taxon>Bacillus</taxon>
    </lineage>
</organism>
<dbReference type="Proteomes" id="UP001623041">
    <property type="component" value="Unassembled WGS sequence"/>
</dbReference>
<dbReference type="RefSeq" id="WP_406580985.1">
    <property type="nucleotide sequence ID" value="NZ_JBJHQH010000008.1"/>
</dbReference>
<comment type="caution">
    <text evidence="3">The sequence shown here is derived from an EMBL/GenBank/DDBJ whole genome shotgun (WGS) entry which is preliminary data.</text>
</comment>
<sequence>MLKKKLVFILLMCLFIAAQAIQPVKADSSFIKISVKEGFDGKVKSGRGFPVQVTVENSGADFTGDILFNFASNYNTSGAKVLSVDVPKGGKKTYSLSLPGFSEEYFNNWQIKQSIFLYKGSWKDNNEQSFFGDKILKPKYLDPEGRTLGILSEDSDRIKELKVMSTSNNLESIVLTEEMIPENELGLDLFDYILIDEYSISKLKNTQQQAILQWVQNGGKLIAGAAPNPAGTYGILYQELPMKPDKEIQANTDFFQVSPAFPPFQNIPVFIGGLDKGAEIAIKSGDLPMVVRKGYGAGEIWQTAFSLGDEPLSSWNEYGQWFAASPMLKSISPVQFQKGGPNPYDMLFSEFAEMNEYFASSQFSVGQISLFLLIYLLLLTPFLYFLLKRFDKREHAWWIIAGLALISSTGIFAVGAKDRIAKPQMNQSGIYRAENSQLNGLEAVTFLSNTGGDYELSFSKGKFYGVPGSSTMAVEDGKQYAVLENGRNESKVTFPNVEYWSTRTIFGQASKQNAGQFEIKLSNENKKLTGKIVNHFSYDFEELTIWSGSKKINLGSLKSGESITVNEKLEQDYLAGPYSQGNSYRVPSSPQDVDDMKRERMEYGAIEFLYNNTNTGNQPILYGYTKDSVINADIKGKNESKKGLSLIFQTMDIQANLTGSFTVKDEMFRNYINTIRGGVFNERAGARNEMELDDGEYDYVLELPSQLINGKANFHELNITWYGGNVTYSLLNHSTGTYLPLPDSHTAIKDHLDQYISKEGAIIIKLIKTGQGDPLVRMPTLAIKGEISS</sequence>
<feature type="transmembrane region" description="Helical" evidence="1">
    <location>
        <begin position="368"/>
        <end position="387"/>
    </location>
</feature>
<feature type="chain" id="PRO_5045931336" evidence="2">
    <location>
        <begin position="21"/>
        <end position="789"/>
    </location>
</feature>
<name>A0ABW8RG08_9BACI</name>
<feature type="signal peptide" evidence="2">
    <location>
        <begin position="1"/>
        <end position="20"/>
    </location>
</feature>
<evidence type="ECO:0000313" key="4">
    <source>
        <dbReference type="Proteomes" id="UP001623041"/>
    </source>
</evidence>
<feature type="transmembrane region" description="Helical" evidence="1">
    <location>
        <begin position="396"/>
        <end position="416"/>
    </location>
</feature>
<accession>A0ABW8RG08</accession>
<evidence type="ECO:0000256" key="2">
    <source>
        <dbReference type="SAM" id="SignalP"/>
    </source>
</evidence>
<keyword evidence="2" id="KW-0732">Signal</keyword>
<dbReference type="Gene3D" id="3.40.50.880">
    <property type="match status" value="1"/>
</dbReference>
<protein>
    <submittedName>
        <fullName evidence="3">Uncharacterized protein</fullName>
    </submittedName>
</protein>
<keyword evidence="1" id="KW-0812">Transmembrane</keyword>